<evidence type="ECO:0000259" key="2">
    <source>
        <dbReference type="PROSITE" id="PS51186"/>
    </source>
</evidence>
<dbReference type="CDD" id="cd04301">
    <property type="entry name" value="NAT_SF"/>
    <property type="match status" value="1"/>
</dbReference>
<comment type="caution">
    <text evidence="3">The sequence shown here is derived from an EMBL/GenBank/DDBJ whole genome shotgun (WGS) entry which is preliminary data.</text>
</comment>
<dbReference type="InterPro" id="IPR016181">
    <property type="entry name" value="Acyl_CoA_acyltransferase"/>
</dbReference>
<keyword evidence="3" id="KW-0012">Acyltransferase</keyword>
<keyword evidence="4" id="KW-1185">Reference proteome</keyword>
<evidence type="ECO:0000313" key="3">
    <source>
        <dbReference type="EMBL" id="MFD1607961.1"/>
    </source>
</evidence>
<sequence length="172" mass="19680">MSKLISNPVSVNELLREDMENVRRVLIESYQQYESYFPPQAWEDYLKRIVSSIDNPNVDKILVAKLDQEVLGTLQLFQSGEKAYAIPELKIEAPIIRLLGVHPRARGRGVGHALLNTVIHDAKALGESSIYLHTTDFMHHAIKIYEKLGFKREVSKDFSRGNIVSKCYRLDL</sequence>
<dbReference type="InterPro" id="IPR000182">
    <property type="entry name" value="GNAT_dom"/>
</dbReference>
<dbReference type="PANTHER" id="PTHR13947:SF37">
    <property type="entry name" value="LD18367P"/>
    <property type="match status" value="1"/>
</dbReference>
<dbReference type="Pfam" id="PF00583">
    <property type="entry name" value="Acetyltransf_1"/>
    <property type="match status" value="1"/>
</dbReference>
<evidence type="ECO:0000256" key="1">
    <source>
        <dbReference type="ARBA" id="ARBA00022679"/>
    </source>
</evidence>
<accession>A0ABW4HR07</accession>
<dbReference type="Gene3D" id="3.40.630.30">
    <property type="match status" value="1"/>
</dbReference>
<evidence type="ECO:0000313" key="4">
    <source>
        <dbReference type="Proteomes" id="UP001597221"/>
    </source>
</evidence>
<name>A0ABW4HR07_9BACI</name>
<organism evidence="3 4">
    <name type="scientific">Oceanobacillus luteolus</name>
    <dbReference type="NCBI Taxonomy" id="1274358"/>
    <lineage>
        <taxon>Bacteria</taxon>
        <taxon>Bacillati</taxon>
        <taxon>Bacillota</taxon>
        <taxon>Bacilli</taxon>
        <taxon>Bacillales</taxon>
        <taxon>Bacillaceae</taxon>
        <taxon>Oceanobacillus</taxon>
    </lineage>
</organism>
<gene>
    <name evidence="3" type="ORF">ACFSBH_09870</name>
</gene>
<dbReference type="GO" id="GO:0016746">
    <property type="term" value="F:acyltransferase activity"/>
    <property type="evidence" value="ECO:0007669"/>
    <property type="project" value="UniProtKB-KW"/>
</dbReference>
<proteinExistence type="predicted"/>
<dbReference type="PANTHER" id="PTHR13947">
    <property type="entry name" value="GNAT FAMILY N-ACETYLTRANSFERASE"/>
    <property type="match status" value="1"/>
</dbReference>
<dbReference type="Proteomes" id="UP001597221">
    <property type="component" value="Unassembled WGS sequence"/>
</dbReference>
<feature type="domain" description="N-acetyltransferase" evidence="2">
    <location>
        <begin position="9"/>
        <end position="172"/>
    </location>
</feature>
<dbReference type="RefSeq" id="WP_379597304.1">
    <property type="nucleotide sequence ID" value="NZ_JBHUDE010000045.1"/>
</dbReference>
<reference evidence="4" key="1">
    <citation type="journal article" date="2019" name="Int. J. Syst. Evol. Microbiol.">
        <title>The Global Catalogue of Microorganisms (GCM) 10K type strain sequencing project: providing services to taxonomists for standard genome sequencing and annotation.</title>
        <authorList>
            <consortium name="The Broad Institute Genomics Platform"/>
            <consortium name="The Broad Institute Genome Sequencing Center for Infectious Disease"/>
            <person name="Wu L."/>
            <person name="Ma J."/>
        </authorList>
    </citation>
    <scope>NUCLEOTIDE SEQUENCE [LARGE SCALE GENOMIC DNA]</scope>
    <source>
        <strain evidence="4">CGMCC 1.12376</strain>
    </source>
</reference>
<dbReference type="SUPFAM" id="SSF55729">
    <property type="entry name" value="Acyl-CoA N-acyltransferases (Nat)"/>
    <property type="match status" value="1"/>
</dbReference>
<dbReference type="EMBL" id="JBHUDE010000045">
    <property type="protein sequence ID" value="MFD1607961.1"/>
    <property type="molecule type" value="Genomic_DNA"/>
</dbReference>
<protein>
    <submittedName>
        <fullName evidence="3">GNAT family N-acetyltransferase</fullName>
        <ecNumber evidence="3">2.3.-.-</ecNumber>
    </submittedName>
</protein>
<dbReference type="PROSITE" id="PS51186">
    <property type="entry name" value="GNAT"/>
    <property type="match status" value="1"/>
</dbReference>
<dbReference type="InterPro" id="IPR050769">
    <property type="entry name" value="NAT_camello-type"/>
</dbReference>
<dbReference type="EC" id="2.3.-.-" evidence="3"/>
<keyword evidence="1 3" id="KW-0808">Transferase</keyword>